<evidence type="ECO:0008006" key="3">
    <source>
        <dbReference type="Google" id="ProtNLM"/>
    </source>
</evidence>
<dbReference type="SUPFAM" id="SSF109854">
    <property type="entry name" value="DinB/YfiT-like putative metalloenzymes"/>
    <property type="match status" value="1"/>
</dbReference>
<protein>
    <recommendedName>
        <fullName evidence="3">DUF664 domain-containing protein</fullName>
    </recommendedName>
</protein>
<evidence type="ECO:0000313" key="2">
    <source>
        <dbReference type="Proteomes" id="UP000077363"/>
    </source>
</evidence>
<dbReference type="KEGG" id="dpu:SU48_08765"/>
<dbReference type="Gene3D" id="1.20.120.450">
    <property type="entry name" value="dinb family like domain"/>
    <property type="match status" value="1"/>
</dbReference>
<organism evidence="1 2">
    <name type="scientific">Deinococcus puniceus</name>
    <dbReference type="NCBI Taxonomy" id="1182568"/>
    <lineage>
        <taxon>Bacteria</taxon>
        <taxon>Thermotogati</taxon>
        <taxon>Deinococcota</taxon>
        <taxon>Deinococci</taxon>
        <taxon>Deinococcales</taxon>
        <taxon>Deinococcaceae</taxon>
        <taxon>Deinococcus</taxon>
    </lineage>
</organism>
<dbReference type="PATRIC" id="fig|1182568.3.peg.1824"/>
<gene>
    <name evidence="1" type="ORF">SU48_08765</name>
</gene>
<dbReference type="Pfam" id="PF04978">
    <property type="entry name" value="MST"/>
    <property type="match status" value="1"/>
</dbReference>
<dbReference type="AlphaFoldDB" id="A0A172TA59"/>
<dbReference type="InterPro" id="IPR034660">
    <property type="entry name" value="DinB/YfiT-like"/>
</dbReference>
<dbReference type="OrthoDB" id="117483at2"/>
<evidence type="ECO:0000313" key="1">
    <source>
        <dbReference type="EMBL" id="ANE43852.1"/>
    </source>
</evidence>
<keyword evidence="2" id="KW-1185">Reference proteome</keyword>
<name>A0A172TA59_9DEIO</name>
<dbReference type="STRING" id="1182568.SU48_08765"/>
<dbReference type="RefSeq" id="WP_064014920.1">
    <property type="nucleotide sequence ID" value="NZ_CP011387.1"/>
</dbReference>
<sequence length="196" mass="21473">MSRATDLKTQRAYQILPQDDPRFTPHIGALVDMLHYARLTTLHDVAGLTVAQLDAIPAGFGNSVGMLLAHIAAVHRIYHGLSFEGRDIFEDEAYAPYRLGLDLGEAARAHIRGHELGHYLAELEAASALTLDGLAARDDTWLASDLVLGGTVQMNHHWAWFHVMEDEVNHRGQIRLILNIVAPKVKTAGGDEGGQT</sequence>
<reference evidence="1 2" key="1">
    <citation type="submission" date="2015-01" db="EMBL/GenBank/DDBJ databases">
        <title>Deinococcus puniceus/DY1/ whole genome sequencing.</title>
        <authorList>
            <person name="Kim M.K."/>
            <person name="Srinivasan S."/>
            <person name="Lee J.-J."/>
        </authorList>
    </citation>
    <scope>NUCLEOTIDE SEQUENCE [LARGE SCALE GENOMIC DNA]</scope>
    <source>
        <strain evidence="1 2">DY1</strain>
    </source>
</reference>
<proteinExistence type="predicted"/>
<dbReference type="EMBL" id="CP011387">
    <property type="protein sequence ID" value="ANE43852.1"/>
    <property type="molecule type" value="Genomic_DNA"/>
</dbReference>
<dbReference type="Proteomes" id="UP000077363">
    <property type="component" value="Chromosome"/>
</dbReference>
<accession>A0A172TA59</accession>
<dbReference type="InterPro" id="IPR007061">
    <property type="entry name" value="MST-like"/>
</dbReference>